<comment type="caution">
    <text evidence="1">The sequence shown here is derived from an EMBL/GenBank/DDBJ whole genome shotgun (WGS) entry which is preliminary data.</text>
</comment>
<gene>
    <name evidence="1" type="ORF">NDU88_007668</name>
</gene>
<reference evidence="1" key="1">
    <citation type="journal article" date="2022" name="bioRxiv">
        <title>Sequencing and chromosome-scale assembly of the giantPleurodeles waltlgenome.</title>
        <authorList>
            <person name="Brown T."/>
            <person name="Elewa A."/>
            <person name="Iarovenko S."/>
            <person name="Subramanian E."/>
            <person name="Araus A.J."/>
            <person name="Petzold A."/>
            <person name="Susuki M."/>
            <person name="Suzuki K.-i.T."/>
            <person name="Hayashi T."/>
            <person name="Toyoda A."/>
            <person name="Oliveira C."/>
            <person name="Osipova E."/>
            <person name="Leigh N.D."/>
            <person name="Simon A."/>
            <person name="Yun M.H."/>
        </authorList>
    </citation>
    <scope>NUCLEOTIDE SEQUENCE</scope>
    <source>
        <strain evidence="1">20211129_DDA</strain>
        <tissue evidence="1">Liver</tissue>
    </source>
</reference>
<evidence type="ECO:0000313" key="2">
    <source>
        <dbReference type="Proteomes" id="UP001066276"/>
    </source>
</evidence>
<dbReference type="AlphaFoldDB" id="A0AAV7PLZ5"/>
<dbReference type="EMBL" id="JANPWB010000011">
    <property type="protein sequence ID" value="KAJ1129297.1"/>
    <property type="molecule type" value="Genomic_DNA"/>
</dbReference>
<protein>
    <submittedName>
        <fullName evidence="1">Uncharacterized protein</fullName>
    </submittedName>
</protein>
<organism evidence="1 2">
    <name type="scientific">Pleurodeles waltl</name>
    <name type="common">Iberian ribbed newt</name>
    <dbReference type="NCBI Taxonomy" id="8319"/>
    <lineage>
        <taxon>Eukaryota</taxon>
        <taxon>Metazoa</taxon>
        <taxon>Chordata</taxon>
        <taxon>Craniata</taxon>
        <taxon>Vertebrata</taxon>
        <taxon>Euteleostomi</taxon>
        <taxon>Amphibia</taxon>
        <taxon>Batrachia</taxon>
        <taxon>Caudata</taxon>
        <taxon>Salamandroidea</taxon>
        <taxon>Salamandridae</taxon>
        <taxon>Pleurodelinae</taxon>
        <taxon>Pleurodeles</taxon>
    </lineage>
</organism>
<keyword evidence="2" id="KW-1185">Reference proteome</keyword>
<evidence type="ECO:0000313" key="1">
    <source>
        <dbReference type="EMBL" id="KAJ1129297.1"/>
    </source>
</evidence>
<name>A0AAV7PLZ5_PLEWA</name>
<dbReference type="Proteomes" id="UP001066276">
    <property type="component" value="Chromosome 7"/>
</dbReference>
<sequence>MMSSEDWGVTCGGASTPLIRNSVSVDYPSFCDPGSDPGPSSELLVSVREAAACNAALLPWRACWVVGFVTGRSCSEFREFCEEERQACGGAPRRARLIQYSSYLFEAFEVPQVPPLIVRASLVSAPGRGEVCP</sequence>
<proteinExistence type="predicted"/>
<accession>A0AAV7PLZ5</accession>